<comment type="caution">
    <text evidence="3">The sequence shown here is derived from an EMBL/GenBank/DDBJ whole genome shotgun (WGS) entry which is preliminary data.</text>
</comment>
<dbReference type="InterPro" id="IPR040746">
    <property type="entry name" value="THO1_MOS11_C"/>
</dbReference>
<evidence type="ECO:0000259" key="2">
    <source>
        <dbReference type="Pfam" id="PF18592"/>
    </source>
</evidence>
<feature type="compositionally biased region" description="Low complexity" evidence="1">
    <location>
        <begin position="105"/>
        <end position="117"/>
    </location>
</feature>
<feature type="non-terminal residue" evidence="3">
    <location>
        <position position="117"/>
    </location>
</feature>
<dbReference type="EMBL" id="CAJNNV010030259">
    <property type="protein sequence ID" value="CAE8631962.1"/>
    <property type="molecule type" value="Genomic_DNA"/>
</dbReference>
<evidence type="ECO:0000313" key="3">
    <source>
        <dbReference type="EMBL" id="CAE8631962.1"/>
    </source>
</evidence>
<reference evidence="3" key="1">
    <citation type="submission" date="2021-02" db="EMBL/GenBank/DDBJ databases">
        <authorList>
            <person name="Dougan E. K."/>
            <person name="Rhodes N."/>
            <person name="Thang M."/>
            <person name="Chan C."/>
        </authorList>
    </citation>
    <scope>NUCLEOTIDE SEQUENCE</scope>
</reference>
<feature type="region of interest" description="Disordered" evidence="1">
    <location>
        <begin position="61"/>
        <end position="117"/>
    </location>
</feature>
<dbReference type="Pfam" id="PF18592">
    <property type="entry name" value="Tho1_MOS11_C"/>
    <property type="match status" value="1"/>
</dbReference>
<name>A0A813H2F5_POLGL</name>
<gene>
    <name evidence="3" type="ORF">PGLA1383_LOCUS47964</name>
</gene>
<sequence>AEKKEEVVEANSTEEAPKDKIAERSKRFGTTAPAAAAGDEGDKKNARAARFGIPVAVAVAEDSKKTDRAKRFGTETLSVERPATTADSSKDEARKAERKTRFGGEAAPAAPASAEAT</sequence>
<feature type="compositionally biased region" description="Basic and acidic residues" evidence="1">
    <location>
        <begin position="88"/>
        <end position="102"/>
    </location>
</feature>
<keyword evidence="4" id="KW-1185">Reference proteome</keyword>
<feature type="non-terminal residue" evidence="3">
    <location>
        <position position="1"/>
    </location>
</feature>
<evidence type="ECO:0000313" key="4">
    <source>
        <dbReference type="Proteomes" id="UP000654075"/>
    </source>
</evidence>
<organism evidence="3 4">
    <name type="scientific">Polarella glacialis</name>
    <name type="common">Dinoflagellate</name>
    <dbReference type="NCBI Taxonomy" id="89957"/>
    <lineage>
        <taxon>Eukaryota</taxon>
        <taxon>Sar</taxon>
        <taxon>Alveolata</taxon>
        <taxon>Dinophyceae</taxon>
        <taxon>Suessiales</taxon>
        <taxon>Suessiaceae</taxon>
        <taxon>Polarella</taxon>
    </lineage>
</organism>
<accession>A0A813H2F5</accession>
<feature type="domain" description="THO1-MOS11 C-terminal" evidence="2">
    <location>
        <begin position="36"/>
        <end position="73"/>
    </location>
</feature>
<evidence type="ECO:0000256" key="1">
    <source>
        <dbReference type="SAM" id="MobiDB-lite"/>
    </source>
</evidence>
<feature type="compositionally biased region" description="Basic and acidic residues" evidence="1">
    <location>
        <begin position="15"/>
        <end position="26"/>
    </location>
</feature>
<feature type="compositionally biased region" description="Basic and acidic residues" evidence="1">
    <location>
        <begin position="61"/>
        <end position="73"/>
    </location>
</feature>
<proteinExistence type="predicted"/>
<dbReference type="AlphaFoldDB" id="A0A813H2F5"/>
<dbReference type="Proteomes" id="UP000654075">
    <property type="component" value="Unassembled WGS sequence"/>
</dbReference>
<protein>
    <recommendedName>
        <fullName evidence="2">THO1-MOS11 C-terminal domain-containing protein</fullName>
    </recommendedName>
</protein>
<dbReference type="OrthoDB" id="5837849at2759"/>
<feature type="region of interest" description="Disordered" evidence="1">
    <location>
        <begin position="1"/>
        <end position="45"/>
    </location>
</feature>